<evidence type="ECO:0000256" key="3">
    <source>
        <dbReference type="ARBA" id="ARBA00022448"/>
    </source>
</evidence>
<evidence type="ECO:0000256" key="6">
    <source>
        <dbReference type="ARBA" id="ARBA00022779"/>
    </source>
</evidence>
<keyword evidence="4" id="KW-1003">Cell membrane</keyword>
<dbReference type="GO" id="GO:0071978">
    <property type="term" value="P:bacterial-type flagellum-dependent swarming motility"/>
    <property type="evidence" value="ECO:0007669"/>
    <property type="project" value="InterPro"/>
</dbReference>
<evidence type="ECO:0000259" key="10">
    <source>
        <dbReference type="Pfam" id="PF01618"/>
    </source>
</evidence>
<accession>A0A2K8KUW6</accession>
<dbReference type="Pfam" id="PF01618">
    <property type="entry name" value="MotA_ExbB"/>
    <property type="match status" value="1"/>
</dbReference>
<comment type="similarity">
    <text evidence="2">Belongs to the MotA family.</text>
</comment>
<evidence type="ECO:0000256" key="5">
    <source>
        <dbReference type="ARBA" id="ARBA00022692"/>
    </source>
</evidence>
<proteinExistence type="inferred from homology"/>
<evidence type="ECO:0000313" key="12">
    <source>
        <dbReference type="Proteomes" id="UP000231701"/>
    </source>
</evidence>
<dbReference type="PROSITE" id="PS01307">
    <property type="entry name" value="MOTA"/>
    <property type="match status" value="1"/>
</dbReference>
<dbReference type="GO" id="GO:0006935">
    <property type="term" value="P:chemotaxis"/>
    <property type="evidence" value="ECO:0007669"/>
    <property type="project" value="InterPro"/>
</dbReference>
<evidence type="ECO:0000256" key="2">
    <source>
        <dbReference type="ARBA" id="ARBA00008038"/>
    </source>
</evidence>
<dbReference type="RefSeq" id="WP_100276561.1">
    <property type="nucleotide sequence ID" value="NZ_CP018799.1"/>
</dbReference>
<dbReference type="InterPro" id="IPR000540">
    <property type="entry name" value="Flag_MotA_CS"/>
</dbReference>
<feature type="transmembrane region" description="Helical" evidence="9">
    <location>
        <begin position="144"/>
        <end position="168"/>
    </location>
</feature>
<gene>
    <name evidence="11" type="ORF">Ga0123461_0112</name>
</gene>
<keyword evidence="5 9" id="KW-0812">Transmembrane</keyword>
<dbReference type="GO" id="GO:0005886">
    <property type="term" value="C:plasma membrane"/>
    <property type="evidence" value="ECO:0007669"/>
    <property type="project" value="UniProtKB-SubCell"/>
</dbReference>
<dbReference type="AlphaFoldDB" id="A0A2K8KUW6"/>
<evidence type="ECO:0000256" key="7">
    <source>
        <dbReference type="ARBA" id="ARBA00022989"/>
    </source>
</evidence>
<dbReference type="PANTHER" id="PTHR30433">
    <property type="entry name" value="CHEMOTAXIS PROTEIN MOTA"/>
    <property type="match status" value="1"/>
</dbReference>
<organism evidence="11 12">
    <name type="scientific">Mariprofundus aestuarium</name>
    <dbReference type="NCBI Taxonomy" id="1921086"/>
    <lineage>
        <taxon>Bacteria</taxon>
        <taxon>Pseudomonadati</taxon>
        <taxon>Pseudomonadota</taxon>
        <taxon>Candidatius Mariprofundia</taxon>
        <taxon>Mariprofundales</taxon>
        <taxon>Mariprofundaceae</taxon>
        <taxon>Mariprofundus</taxon>
    </lineage>
</organism>
<keyword evidence="8 9" id="KW-0472">Membrane</keyword>
<sequence length="254" mass="27227">MDIATIIGLVTAIGLVITAIQMGGSLESFIDVVSMLIVVGGTIGATLINYPLKEVIGTIAIGLKTFISKVHDPKATINELIELSQIVRKDGLLGMEAQVDSMDNEFLKKAVQMTLDGQEPSVVDDILYGETEKISDRHALGAEIFMALAGFAPAFGMIGTLVGLVLMLQNMEDPATIGPSMSVALLTTFYGALMANIFFLPMAGKLKTLSKKEVLVNEIIMAGIQSLAAGENPRIMERRLMGYLSPKDRTTSFD</sequence>
<evidence type="ECO:0000256" key="8">
    <source>
        <dbReference type="ARBA" id="ARBA00023136"/>
    </source>
</evidence>
<feature type="domain" description="MotA/TolQ/ExbB proton channel" evidence="10">
    <location>
        <begin position="100"/>
        <end position="215"/>
    </location>
</feature>
<dbReference type="KEGG" id="maes:Ga0123461_0112"/>
<feature type="transmembrane region" description="Helical" evidence="9">
    <location>
        <begin position="180"/>
        <end position="202"/>
    </location>
</feature>
<protein>
    <submittedName>
        <fullName evidence="11">Chemotaxis protein MotA</fullName>
    </submittedName>
</protein>
<evidence type="ECO:0000313" key="11">
    <source>
        <dbReference type="EMBL" id="ATX78565.1"/>
    </source>
</evidence>
<dbReference type="InterPro" id="IPR047055">
    <property type="entry name" value="MotA-like"/>
</dbReference>
<dbReference type="EMBL" id="CP018799">
    <property type="protein sequence ID" value="ATX78565.1"/>
    <property type="molecule type" value="Genomic_DNA"/>
</dbReference>
<feature type="transmembrane region" description="Helical" evidence="9">
    <location>
        <begin position="29"/>
        <end position="50"/>
    </location>
</feature>
<comment type="subcellular location">
    <subcellularLocation>
        <location evidence="1">Cell membrane</location>
        <topology evidence="1">Multi-pass membrane protein</topology>
    </subcellularLocation>
</comment>
<dbReference type="InterPro" id="IPR002898">
    <property type="entry name" value="MotA_ExbB_proton_chnl"/>
</dbReference>
<keyword evidence="6" id="KW-0283">Flagellar rotation</keyword>
<name>A0A2K8KUW6_MARES</name>
<evidence type="ECO:0000256" key="1">
    <source>
        <dbReference type="ARBA" id="ARBA00004651"/>
    </source>
</evidence>
<dbReference type="PANTHER" id="PTHR30433:SF2">
    <property type="entry name" value="MOTILITY PROTEIN A"/>
    <property type="match status" value="1"/>
</dbReference>
<evidence type="ECO:0000256" key="4">
    <source>
        <dbReference type="ARBA" id="ARBA00022475"/>
    </source>
</evidence>
<evidence type="ECO:0000256" key="9">
    <source>
        <dbReference type="SAM" id="Phobius"/>
    </source>
</evidence>
<keyword evidence="7 9" id="KW-1133">Transmembrane helix</keyword>
<dbReference type="Proteomes" id="UP000231701">
    <property type="component" value="Chromosome"/>
</dbReference>
<keyword evidence="3" id="KW-0813">Transport</keyword>
<keyword evidence="12" id="KW-1185">Reference proteome</keyword>
<reference evidence="11 12" key="1">
    <citation type="submission" date="2016-12" db="EMBL/GenBank/DDBJ databases">
        <title>Isolation and genomic insights into novel planktonic Zetaproteobacteria from stratified waters of the Chesapeake Bay.</title>
        <authorList>
            <person name="McAllister S.M."/>
            <person name="Kato S."/>
            <person name="Chan C.S."/>
            <person name="Chiu B.K."/>
            <person name="Field E.K."/>
        </authorList>
    </citation>
    <scope>NUCLEOTIDE SEQUENCE [LARGE SCALE GENOMIC DNA]</scope>
    <source>
        <strain evidence="11 12">CP-5</strain>
    </source>
</reference>
<dbReference type="OrthoDB" id="9806929at2"/>